<gene>
    <name evidence="1" type="ORF">EVA_07385</name>
</gene>
<dbReference type="EMBL" id="AMCI01001782">
    <property type="protein sequence ID" value="EJX04509.1"/>
    <property type="molecule type" value="Genomic_DNA"/>
</dbReference>
<protein>
    <submittedName>
        <fullName evidence="1">Uncharacterized protein</fullName>
    </submittedName>
</protein>
<organism evidence="1">
    <name type="scientific">gut metagenome</name>
    <dbReference type="NCBI Taxonomy" id="749906"/>
    <lineage>
        <taxon>unclassified sequences</taxon>
        <taxon>metagenomes</taxon>
        <taxon>organismal metagenomes</taxon>
    </lineage>
</organism>
<dbReference type="AlphaFoldDB" id="J9GCB9"/>
<reference evidence="1" key="1">
    <citation type="journal article" date="2012" name="PLoS ONE">
        <title>Gene sets for utilization of primary and secondary nutrition supplies in the distal gut of endangered iberian lynx.</title>
        <authorList>
            <person name="Alcaide M."/>
            <person name="Messina E."/>
            <person name="Richter M."/>
            <person name="Bargiela R."/>
            <person name="Peplies J."/>
            <person name="Huws S.A."/>
            <person name="Newbold C.J."/>
            <person name="Golyshin P.N."/>
            <person name="Simon M.A."/>
            <person name="Lopez G."/>
            <person name="Yakimov M.M."/>
            <person name="Ferrer M."/>
        </authorList>
    </citation>
    <scope>NUCLEOTIDE SEQUENCE</scope>
</reference>
<sequence length="35" mass="4463">MRHWMLPFKTCPLLKQRRWVRWLCLARSTAMWFVL</sequence>
<evidence type="ECO:0000313" key="1">
    <source>
        <dbReference type="EMBL" id="EJX04509.1"/>
    </source>
</evidence>
<name>J9GCB9_9ZZZZ</name>
<comment type="caution">
    <text evidence="1">The sequence shown here is derived from an EMBL/GenBank/DDBJ whole genome shotgun (WGS) entry which is preliminary data.</text>
</comment>
<proteinExistence type="predicted"/>
<accession>J9GCB9</accession>